<dbReference type="RefSeq" id="WP_379275931.1">
    <property type="nucleotide sequence ID" value="NZ_JBHUGT010000023.1"/>
</dbReference>
<dbReference type="InterPro" id="IPR003738">
    <property type="entry name" value="SRAP"/>
</dbReference>
<comment type="similarity">
    <text evidence="1 8">Belongs to the SOS response-associated peptidase family.</text>
</comment>
<proteinExistence type="inferred from homology"/>
<dbReference type="InterPro" id="IPR036590">
    <property type="entry name" value="SRAP-like"/>
</dbReference>
<accession>A0ABW5R164</accession>
<keyword evidence="7" id="KW-0456">Lyase</keyword>
<keyword evidence="2 8" id="KW-0645">Protease</keyword>
<comment type="caution">
    <text evidence="9">The sequence shown here is derived from an EMBL/GenBank/DDBJ whole genome shotgun (WGS) entry which is preliminary data.</text>
</comment>
<keyword evidence="3" id="KW-0227">DNA damage</keyword>
<reference evidence="10" key="1">
    <citation type="journal article" date="2019" name="Int. J. Syst. Evol. Microbiol.">
        <title>The Global Catalogue of Microorganisms (GCM) 10K type strain sequencing project: providing services to taxonomists for standard genome sequencing and annotation.</title>
        <authorList>
            <consortium name="The Broad Institute Genomics Platform"/>
            <consortium name="The Broad Institute Genome Sequencing Center for Infectious Disease"/>
            <person name="Wu L."/>
            <person name="Ma J."/>
        </authorList>
    </citation>
    <scope>NUCLEOTIDE SEQUENCE [LARGE SCALE GENOMIC DNA]</scope>
    <source>
        <strain evidence="10">TISTR 1827</strain>
    </source>
</reference>
<evidence type="ECO:0000256" key="5">
    <source>
        <dbReference type="ARBA" id="ARBA00023124"/>
    </source>
</evidence>
<dbReference type="Proteomes" id="UP001597493">
    <property type="component" value="Unassembled WGS sequence"/>
</dbReference>
<sequence length="223" mass="25772">MIDKFSITADIADWVEAFRVQKIIRCYTKRFNVSPTQNVSIVMNDRWEQRSINEARWGLFPFWAKDSVNADVDTFHRKPYFERMLRKQRCVVPCTGFYGWRVFGKEKAPRAMHVVAPGRPLLAVPGFYDVFKNAQGQEIRAFTMITAASSGPISTWLPRLPVVLDEEGVEEWLDPAVHDVRPLRKHLEPLEFHQLRAYPVTNNIGDESYDSPDCIREIVPGFA</sequence>
<keyword evidence="6" id="KW-0238">DNA-binding</keyword>
<evidence type="ECO:0000256" key="4">
    <source>
        <dbReference type="ARBA" id="ARBA00022801"/>
    </source>
</evidence>
<name>A0ABW5R164_9BACL</name>
<dbReference type="Pfam" id="PF02586">
    <property type="entry name" value="SRAP"/>
    <property type="match status" value="1"/>
</dbReference>
<evidence type="ECO:0000313" key="9">
    <source>
        <dbReference type="EMBL" id="MFD2662125.1"/>
    </source>
</evidence>
<evidence type="ECO:0000256" key="6">
    <source>
        <dbReference type="ARBA" id="ARBA00023125"/>
    </source>
</evidence>
<dbReference type="Gene3D" id="3.90.1680.10">
    <property type="entry name" value="SOS response associated peptidase-like"/>
    <property type="match status" value="1"/>
</dbReference>
<protein>
    <recommendedName>
        <fullName evidence="8">Abasic site processing protein</fullName>
        <ecNumber evidence="8">3.4.-.-</ecNumber>
    </recommendedName>
</protein>
<dbReference type="SUPFAM" id="SSF143081">
    <property type="entry name" value="BB1717-like"/>
    <property type="match status" value="1"/>
</dbReference>
<keyword evidence="10" id="KW-1185">Reference proteome</keyword>
<evidence type="ECO:0000256" key="1">
    <source>
        <dbReference type="ARBA" id="ARBA00008136"/>
    </source>
</evidence>
<evidence type="ECO:0000256" key="8">
    <source>
        <dbReference type="RuleBase" id="RU364100"/>
    </source>
</evidence>
<keyword evidence="5" id="KW-0190">Covalent protein-DNA linkage</keyword>
<dbReference type="EC" id="3.4.-.-" evidence="8"/>
<dbReference type="PANTHER" id="PTHR13604">
    <property type="entry name" value="DC12-RELATED"/>
    <property type="match status" value="1"/>
</dbReference>
<keyword evidence="4 8" id="KW-0378">Hydrolase</keyword>
<organism evidence="9 10">
    <name type="scientific">Paenibacillus thailandensis</name>
    <dbReference type="NCBI Taxonomy" id="393250"/>
    <lineage>
        <taxon>Bacteria</taxon>
        <taxon>Bacillati</taxon>
        <taxon>Bacillota</taxon>
        <taxon>Bacilli</taxon>
        <taxon>Bacillales</taxon>
        <taxon>Paenibacillaceae</taxon>
        <taxon>Paenibacillus</taxon>
    </lineage>
</organism>
<evidence type="ECO:0000256" key="3">
    <source>
        <dbReference type="ARBA" id="ARBA00022763"/>
    </source>
</evidence>
<evidence type="ECO:0000256" key="2">
    <source>
        <dbReference type="ARBA" id="ARBA00022670"/>
    </source>
</evidence>
<evidence type="ECO:0000313" key="10">
    <source>
        <dbReference type="Proteomes" id="UP001597493"/>
    </source>
</evidence>
<dbReference type="EMBL" id="JBHUMY010000023">
    <property type="protein sequence ID" value="MFD2662125.1"/>
    <property type="molecule type" value="Genomic_DNA"/>
</dbReference>
<gene>
    <name evidence="9" type="ORF">ACFSW5_17860</name>
</gene>
<evidence type="ECO:0000256" key="7">
    <source>
        <dbReference type="ARBA" id="ARBA00023239"/>
    </source>
</evidence>
<dbReference type="PANTHER" id="PTHR13604:SF0">
    <property type="entry name" value="ABASIC SITE PROCESSING PROTEIN HMCES"/>
    <property type="match status" value="1"/>
</dbReference>